<dbReference type="PANTHER" id="PTHR33221:SF15">
    <property type="entry name" value="HTH-TYPE TRANSCRIPTIONAL REGULATOR YWGB-RELATED"/>
    <property type="match status" value="1"/>
</dbReference>
<dbReference type="PANTHER" id="PTHR33221">
    <property type="entry name" value="WINGED HELIX-TURN-HELIX TRANSCRIPTIONAL REGULATOR, RRF2 FAMILY"/>
    <property type="match status" value="1"/>
</dbReference>
<organism evidence="1">
    <name type="scientific">Singulisphaera sp. Ch08</name>
    <dbReference type="NCBI Taxonomy" id="3120278"/>
    <lineage>
        <taxon>Bacteria</taxon>
        <taxon>Pseudomonadati</taxon>
        <taxon>Planctomycetota</taxon>
        <taxon>Planctomycetia</taxon>
        <taxon>Isosphaerales</taxon>
        <taxon>Isosphaeraceae</taxon>
        <taxon>Singulisphaera</taxon>
    </lineage>
</organism>
<dbReference type="Pfam" id="PF02082">
    <property type="entry name" value="Rrf2"/>
    <property type="match status" value="1"/>
</dbReference>
<dbReference type="SUPFAM" id="SSF46785">
    <property type="entry name" value="Winged helix' DNA-binding domain"/>
    <property type="match status" value="1"/>
</dbReference>
<dbReference type="GO" id="GO:0003700">
    <property type="term" value="F:DNA-binding transcription factor activity"/>
    <property type="evidence" value="ECO:0007669"/>
    <property type="project" value="TreeGrafter"/>
</dbReference>
<dbReference type="PROSITE" id="PS51197">
    <property type="entry name" value="HTH_RRF2_2"/>
    <property type="match status" value="1"/>
</dbReference>
<dbReference type="EMBL" id="CP155447">
    <property type="protein sequence ID" value="XBH07658.1"/>
    <property type="molecule type" value="Genomic_DNA"/>
</dbReference>
<dbReference type="AlphaFoldDB" id="A0AAU7CQF0"/>
<proteinExistence type="predicted"/>
<dbReference type="GO" id="GO:0005829">
    <property type="term" value="C:cytosol"/>
    <property type="evidence" value="ECO:0007669"/>
    <property type="project" value="TreeGrafter"/>
</dbReference>
<dbReference type="RefSeq" id="WP_406700498.1">
    <property type="nucleotide sequence ID" value="NZ_CP155447.1"/>
</dbReference>
<dbReference type="InterPro" id="IPR036388">
    <property type="entry name" value="WH-like_DNA-bd_sf"/>
</dbReference>
<dbReference type="InterPro" id="IPR036390">
    <property type="entry name" value="WH_DNA-bd_sf"/>
</dbReference>
<gene>
    <name evidence="1" type="ORF">V5E97_16960</name>
</gene>
<dbReference type="InterPro" id="IPR000944">
    <property type="entry name" value="Tscrpt_reg_Rrf2"/>
</dbReference>
<reference evidence="1" key="1">
    <citation type="submission" date="2024-05" db="EMBL/GenBank/DDBJ databases">
        <title>Planctomycetes of the genus Singulisphaera possess chitinolytic capabilities.</title>
        <authorList>
            <person name="Ivanova A."/>
        </authorList>
    </citation>
    <scope>NUCLEOTIDE SEQUENCE</scope>
    <source>
        <strain evidence="1">Ch08T</strain>
    </source>
</reference>
<accession>A0AAU7CQF0</accession>
<protein>
    <submittedName>
        <fullName evidence="1">Rrf2 family transcriptional regulator</fullName>
    </submittedName>
</protein>
<name>A0AAU7CQF0_9BACT</name>
<sequence length="168" mass="18304">MSTAFKLMASASLNNPICSSPEQNARGVELSSKLSVGIHILTVLALKRGNALTSEFIAESVNTNPVVIRRLLGLFRAAGFVESKTGVGGGWLLVANPAEINLLEVLRVVEPRHQMFALHHSEPNQKCFVGCNIQKVLMEIYDEAWEAMAKQLERSSIASVTATLLDQM</sequence>
<evidence type="ECO:0000313" key="1">
    <source>
        <dbReference type="EMBL" id="XBH07658.1"/>
    </source>
</evidence>
<dbReference type="Gene3D" id="1.10.10.10">
    <property type="entry name" value="Winged helix-like DNA-binding domain superfamily/Winged helix DNA-binding domain"/>
    <property type="match status" value="1"/>
</dbReference>